<gene>
    <name evidence="2" type="ORF">WMY93_021221</name>
</gene>
<keyword evidence="3" id="KW-1185">Reference proteome</keyword>
<evidence type="ECO:0000256" key="1">
    <source>
        <dbReference type="SAM" id="MobiDB-lite"/>
    </source>
</evidence>
<dbReference type="EMBL" id="JBBPFD010000015">
    <property type="protein sequence ID" value="KAK7895896.1"/>
    <property type="molecule type" value="Genomic_DNA"/>
</dbReference>
<evidence type="ECO:0000313" key="2">
    <source>
        <dbReference type="EMBL" id="KAK7895896.1"/>
    </source>
</evidence>
<sequence length="702" mass="77960">MTMLTHEDLSQENVDTYDEEENLQNSFLEAVHDENIQPKMQCLMMDSSFSMVTMQGEDSGIEWETTPNHCTTPWASEAAEPSTTTAMGPAPAAGACSAGKIIFVMDEELISRQKKTKEKGNGSKGKGGMQQDIYLGSSDNIAGRPELASFSQPNVKTEIDECEEEISDPSEDKEQKLFRLVSEGSEILNIIVPSKMVTVDEEESKEIEENLSYLEASTIVKATEEFQEQMFELQNEEFQSSTSSRHDTALIPPVGVHSMHPPGAPVPRASIREPSNMDYFEAFALIDAQAPGSPAITKEEHCKAEEATTTLDAEMTCQAKVISNTSKLSVDEENADNVSLVEMTSELLDEVFYGNTDNYRPPKIIDPILLEEPKAMAFLYTDLYEEATGSRKKEEDTESLSSEKSFHSRHSDREARGYLEKYVLIDETPVLGLQQKENVQPPKDAPRIMSQNVYEFEAMASKPEKVKMPDSEEEVTDFFRSSADSSPCTFEPLSRLAEEDEDQPATKSKAKTDKKIVRVAEMAPECTAECPLDDPDWECAFDDIISAREKEDILQPLQDVETQVPVAPPRQKASSLQKFCLDLAPLTPVDIQEEIEAGAKEDREEEKETASPAETADEGDGEEISKTFSEPASSQNTPLEETTDGETVSCSQHESTDFEANNETLETDISETLTTVSNEETKDESTTVPHYETKETGRCVIL</sequence>
<comment type="caution">
    <text evidence="2">The sequence shown here is derived from an EMBL/GenBank/DDBJ whole genome shotgun (WGS) entry which is preliminary data.</text>
</comment>
<reference evidence="3" key="1">
    <citation type="submission" date="2024-04" db="EMBL/GenBank/DDBJ databases">
        <title>Salinicola lusitanus LLJ914,a marine bacterium isolated from the Okinawa Trough.</title>
        <authorList>
            <person name="Li J."/>
        </authorList>
    </citation>
    <scope>NUCLEOTIDE SEQUENCE [LARGE SCALE GENOMIC DNA]</scope>
</reference>
<dbReference type="AlphaFoldDB" id="A0AAW0NEC3"/>
<feature type="compositionally biased region" description="Basic and acidic residues" evidence="1">
    <location>
        <begin position="679"/>
        <end position="702"/>
    </location>
</feature>
<organism evidence="2 3">
    <name type="scientific">Mugilogobius chulae</name>
    <name type="common">yellowstripe goby</name>
    <dbReference type="NCBI Taxonomy" id="88201"/>
    <lineage>
        <taxon>Eukaryota</taxon>
        <taxon>Metazoa</taxon>
        <taxon>Chordata</taxon>
        <taxon>Craniata</taxon>
        <taxon>Vertebrata</taxon>
        <taxon>Euteleostomi</taxon>
        <taxon>Actinopterygii</taxon>
        <taxon>Neopterygii</taxon>
        <taxon>Teleostei</taxon>
        <taxon>Neoteleostei</taxon>
        <taxon>Acanthomorphata</taxon>
        <taxon>Gobiaria</taxon>
        <taxon>Gobiiformes</taxon>
        <taxon>Gobioidei</taxon>
        <taxon>Gobiidae</taxon>
        <taxon>Gobionellinae</taxon>
        <taxon>Mugilogobius</taxon>
    </lineage>
</organism>
<accession>A0AAW0NEC3</accession>
<proteinExistence type="predicted"/>
<feature type="compositionally biased region" description="Polar residues" evidence="1">
    <location>
        <begin position="626"/>
        <end position="664"/>
    </location>
</feature>
<feature type="compositionally biased region" description="Basic and acidic residues" evidence="1">
    <location>
        <begin position="597"/>
        <end position="609"/>
    </location>
</feature>
<dbReference type="Proteomes" id="UP001460270">
    <property type="component" value="Unassembled WGS sequence"/>
</dbReference>
<feature type="region of interest" description="Disordered" evidence="1">
    <location>
        <begin position="114"/>
        <end position="137"/>
    </location>
</feature>
<feature type="region of interest" description="Disordered" evidence="1">
    <location>
        <begin position="388"/>
        <end position="412"/>
    </location>
</feature>
<evidence type="ECO:0008006" key="4">
    <source>
        <dbReference type="Google" id="ProtNLM"/>
    </source>
</evidence>
<protein>
    <recommendedName>
        <fullName evidence="4">Cardiomyopathy-associated protein 5</fullName>
    </recommendedName>
</protein>
<feature type="region of interest" description="Disordered" evidence="1">
    <location>
        <begin position="587"/>
        <end position="702"/>
    </location>
</feature>
<evidence type="ECO:0000313" key="3">
    <source>
        <dbReference type="Proteomes" id="UP001460270"/>
    </source>
</evidence>
<name>A0AAW0NEC3_9GOBI</name>